<proteinExistence type="predicted"/>
<dbReference type="Pfam" id="PF02368">
    <property type="entry name" value="Big_2"/>
    <property type="match status" value="2"/>
</dbReference>
<dbReference type="PANTHER" id="PTHR30032:SF8">
    <property type="entry name" value="GERMINATION-SPECIFIC N-ACETYLMURAMOYL-L-ALANINE AMIDASE"/>
    <property type="match status" value="1"/>
</dbReference>
<evidence type="ECO:0000313" key="2">
    <source>
        <dbReference type="EMBL" id="MFL0194309.1"/>
    </source>
</evidence>
<dbReference type="InterPro" id="IPR008964">
    <property type="entry name" value="Invasin/intimin_cell_adhesion"/>
</dbReference>
<evidence type="ECO:0000313" key="3">
    <source>
        <dbReference type="Proteomes" id="UP001623660"/>
    </source>
</evidence>
<dbReference type="InterPro" id="IPR007253">
    <property type="entry name" value="Cell_wall-bd_2"/>
</dbReference>
<sequence length="674" mass="69403">MKRTHSINVICFIMFFLVLSTNVQIFASTVNNAASISLNKTSDVLTVGQTDTLVATINSAAAAGEVVTWVSSNSSIVSVFNGVVMAVHSGTAVITAITTSGTASCVVTVTSPVTVVSLNKTSDVLTVGGTDILVATVNQVTGSTTTTISQSVTWTSSNPAVVQVGNGYIYAAGSGTAVITASTAGGSNTASCYVTVNATNPLVEIDLNKKADVLTVGGTDTLTASVISTSTANPVVTWVSSNPSVVNVFGGVLIAESPGTAVITATTADGSDSATCNVTVNNLDSTTTQAQTISLNKTLDVLAVGGTDTLVSTVNPTATASQAVTWVSSNPNVATVANGVVTAVSTGTAVIMVTTADGSINATCTVTVNNAPLSSVKTTRLGGADRYGTSAAISQAGWKGTSSYAVLASGNDFPDGLGSAVLAKKYNAPILLTDKDVIPESVLNEIKRLQVNHIFITGGTGVVSQAVENQLNAMGITTERFGGKDRYETSIKIAEKLGAETGEIIVTNGYQWADALSASAIAAKQGIPIILTDKDVLPDSVNTFISKNKFSKTYILGDTDLISTAVANKFPNSQKIVGSTEYERNINIIKTFESDIDFSNICIASGRDFPDSISGSAFAAMNSSAIVLVDDSDLQNVTTQYINEKLTQINNVYIFGLQGAVNDNVIQKLLNKNS</sequence>
<feature type="domain" description="Ig-like" evidence="1">
    <location>
        <begin position="201"/>
        <end position="294"/>
    </location>
</feature>
<dbReference type="PANTHER" id="PTHR30032">
    <property type="entry name" value="N-ACETYLMURAMOYL-L-ALANINE AMIDASE-RELATED"/>
    <property type="match status" value="1"/>
</dbReference>
<dbReference type="SUPFAM" id="SSF49373">
    <property type="entry name" value="Invasin/intimin cell-adhesion fragments"/>
    <property type="match status" value="4"/>
</dbReference>
<dbReference type="RefSeq" id="WP_406790429.1">
    <property type="nucleotide sequence ID" value="NZ_JBJHZX010000002.1"/>
</dbReference>
<dbReference type="EMBL" id="JBJHZX010000002">
    <property type="protein sequence ID" value="MFL0194309.1"/>
    <property type="molecule type" value="Genomic_DNA"/>
</dbReference>
<comment type="caution">
    <text evidence="2">The sequence shown here is derived from an EMBL/GenBank/DDBJ whole genome shotgun (WGS) entry which is preliminary data.</text>
</comment>
<dbReference type="InterPro" id="IPR051922">
    <property type="entry name" value="Bact_Sporulation_Assoc"/>
</dbReference>
<keyword evidence="3" id="KW-1185">Reference proteome</keyword>
<dbReference type="InterPro" id="IPR003343">
    <property type="entry name" value="Big_2"/>
</dbReference>
<dbReference type="InterPro" id="IPR007110">
    <property type="entry name" value="Ig-like_dom"/>
</dbReference>
<evidence type="ECO:0000259" key="1">
    <source>
        <dbReference type="PROSITE" id="PS50835"/>
    </source>
</evidence>
<name>A0ABW8SEM7_9CLOT</name>
<dbReference type="SMART" id="SM00635">
    <property type="entry name" value="BID_2"/>
    <property type="match status" value="4"/>
</dbReference>
<dbReference type="PROSITE" id="PS50835">
    <property type="entry name" value="IG_LIKE"/>
    <property type="match status" value="1"/>
</dbReference>
<gene>
    <name evidence="2" type="ORF">ACJDU8_01775</name>
</gene>
<protein>
    <submittedName>
        <fullName evidence="2">Cell wall-binding repeat-containing protein</fullName>
    </submittedName>
</protein>
<dbReference type="Gene3D" id="2.60.40.1080">
    <property type="match status" value="4"/>
</dbReference>
<reference evidence="2 3" key="1">
    <citation type="submission" date="2024-11" db="EMBL/GenBank/DDBJ databases">
        <authorList>
            <person name="Heng Y.C."/>
            <person name="Lim A.C.H."/>
            <person name="Lee J.K.Y."/>
            <person name="Kittelmann S."/>
        </authorList>
    </citation>
    <scope>NUCLEOTIDE SEQUENCE [LARGE SCALE GENOMIC DNA]</scope>
    <source>
        <strain evidence="2 3">WILCCON 0269</strain>
    </source>
</reference>
<dbReference type="Gene3D" id="3.40.50.12090">
    <property type="match status" value="2"/>
</dbReference>
<dbReference type="Pfam" id="PF04122">
    <property type="entry name" value="CW_binding_2"/>
    <property type="match status" value="3"/>
</dbReference>
<accession>A0ABW8SEM7</accession>
<organism evidence="2 3">
    <name type="scientific">Candidatus Clostridium eludens</name>
    <dbReference type="NCBI Taxonomy" id="3381663"/>
    <lineage>
        <taxon>Bacteria</taxon>
        <taxon>Bacillati</taxon>
        <taxon>Bacillota</taxon>
        <taxon>Clostridia</taxon>
        <taxon>Eubacteriales</taxon>
        <taxon>Clostridiaceae</taxon>
        <taxon>Clostridium</taxon>
    </lineage>
</organism>
<dbReference type="Proteomes" id="UP001623660">
    <property type="component" value="Unassembled WGS sequence"/>
</dbReference>